<sequence length="120" mass="14003">MVMLKNEKQRRGGIFLGGREIRKRKRRRDNGTGKILCRDQEAYSSIIASLPPREMKKSLPLITFHSSFAFRFCTDECFVCFQRDTIVSVVPIPYLQNYEPHAFFNLSSYQNPKTTCLCKM</sequence>
<proteinExistence type="predicted"/>
<accession>A0A8D8TAY6</accession>
<evidence type="ECO:0000313" key="1">
    <source>
        <dbReference type="EMBL" id="CAG6685090.1"/>
    </source>
</evidence>
<dbReference type="AlphaFoldDB" id="A0A8D8TAY6"/>
<organism evidence="1">
    <name type="scientific">Cacopsylla melanoneura</name>
    <dbReference type="NCBI Taxonomy" id="428564"/>
    <lineage>
        <taxon>Eukaryota</taxon>
        <taxon>Metazoa</taxon>
        <taxon>Ecdysozoa</taxon>
        <taxon>Arthropoda</taxon>
        <taxon>Hexapoda</taxon>
        <taxon>Insecta</taxon>
        <taxon>Pterygota</taxon>
        <taxon>Neoptera</taxon>
        <taxon>Paraneoptera</taxon>
        <taxon>Hemiptera</taxon>
        <taxon>Sternorrhyncha</taxon>
        <taxon>Psylloidea</taxon>
        <taxon>Psyllidae</taxon>
        <taxon>Psyllinae</taxon>
        <taxon>Cacopsylla</taxon>
    </lineage>
</organism>
<reference evidence="1" key="1">
    <citation type="submission" date="2021-05" db="EMBL/GenBank/DDBJ databases">
        <authorList>
            <person name="Alioto T."/>
            <person name="Alioto T."/>
            <person name="Gomez Garrido J."/>
        </authorList>
    </citation>
    <scope>NUCLEOTIDE SEQUENCE</scope>
</reference>
<dbReference type="EMBL" id="HBUF01270588">
    <property type="protein sequence ID" value="CAG6685090.1"/>
    <property type="molecule type" value="Transcribed_RNA"/>
</dbReference>
<name>A0A8D8TAY6_9HEMI</name>
<protein>
    <submittedName>
        <fullName evidence="1">Uncharacterized protein</fullName>
    </submittedName>
</protein>